<dbReference type="InterPro" id="IPR029056">
    <property type="entry name" value="Ribokinase-like"/>
</dbReference>
<gene>
    <name evidence="4" type="ORF">C5L30_001383</name>
</gene>
<dbReference type="STRING" id="1612.ABB44_09525"/>
<evidence type="ECO:0000256" key="2">
    <source>
        <dbReference type="ARBA" id="ARBA00022777"/>
    </source>
</evidence>
<evidence type="ECO:0000313" key="5">
    <source>
        <dbReference type="Proteomes" id="UP000295257"/>
    </source>
</evidence>
<dbReference type="GO" id="GO:0016301">
    <property type="term" value="F:kinase activity"/>
    <property type="evidence" value="ECO:0007669"/>
    <property type="project" value="UniProtKB-KW"/>
</dbReference>
<proteinExistence type="predicted"/>
<keyword evidence="1" id="KW-0808">Transferase</keyword>
<keyword evidence="5" id="KW-1185">Reference proteome</keyword>
<protein>
    <recommendedName>
        <fullName evidence="3">Carbohydrate kinase PfkB domain-containing protein</fullName>
    </recommendedName>
</protein>
<evidence type="ECO:0000256" key="1">
    <source>
        <dbReference type="ARBA" id="ARBA00022679"/>
    </source>
</evidence>
<dbReference type="Proteomes" id="UP000295257">
    <property type="component" value="Unassembled WGS sequence"/>
</dbReference>
<sequence>MKVIGIGDNVVDMYLDQGKMYLGGNALNFSNFARELGVESSFIGNFGTDEIADYAKKALNKLNIDISHSHTLKGENGRSRVTLRNNDRVFIDSNKGGVLKQGLNMTSQDIDYINQFDIVHFNINGNANQYLPNIQGPTLIYDFSDLYKIDDIKRIAQYIDIACFSVGSMSDQNISMLVKKVHSFGITDILITRGSKGAYFLHNSEKYIQRSIKVTVVDTMGAGDAFITSFVINYKRTNDIEKSLKLAAEYAAQQVQRHGSFNNPEKIPNKYNVI</sequence>
<reference evidence="4 5" key="1">
    <citation type="journal article" date="2019" name="Appl. Microbiol. Biotechnol.">
        <title>Uncovering carbohydrate metabolism through a genotype-phenotype association study of 56 lactic acid bacteria genomes.</title>
        <authorList>
            <person name="Buron-Moles G."/>
            <person name="Chailyan A."/>
            <person name="Dolejs I."/>
            <person name="Forster J."/>
            <person name="Miks M.H."/>
        </authorList>
    </citation>
    <scope>NUCLEOTIDE SEQUENCE [LARGE SCALE GENOMIC DNA]</scope>
    <source>
        <strain evidence="4 5">ATCC 29644</strain>
    </source>
</reference>
<dbReference type="EMBL" id="PUFN01000024">
    <property type="protein sequence ID" value="TDG70592.1"/>
    <property type="molecule type" value="Genomic_DNA"/>
</dbReference>
<dbReference type="OrthoDB" id="9775849at2"/>
<dbReference type="Gene3D" id="3.40.1190.20">
    <property type="match status" value="1"/>
</dbReference>
<dbReference type="Pfam" id="PF00294">
    <property type="entry name" value="PfkB"/>
    <property type="match status" value="1"/>
</dbReference>
<keyword evidence="2" id="KW-0418">Kinase</keyword>
<dbReference type="AlphaFoldDB" id="A0A4R5NC14"/>
<comment type="caution">
    <text evidence="4">The sequence shown here is derived from an EMBL/GenBank/DDBJ whole genome shotgun (WGS) entry which is preliminary data.</text>
</comment>
<dbReference type="PANTHER" id="PTHR10584">
    <property type="entry name" value="SUGAR KINASE"/>
    <property type="match status" value="1"/>
</dbReference>
<dbReference type="SUPFAM" id="SSF53613">
    <property type="entry name" value="Ribokinase-like"/>
    <property type="match status" value="1"/>
</dbReference>
<accession>A0A4R5NC14</accession>
<evidence type="ECO:0000259" key="3">
    <source>
        <dbReference type="Pfam" id="PF00294"/>
    </source>
</evidence>
<organism evidence="4 5">
    <name type="scientific">Companilactobacillus farciminis</name>
    <dbReference type="NCBI Taxonomy" id="1612"/>
    <lineage>
        <taxon>Bacteria</taxon>
        <taxon>Bacillati</taxon>
        <taxon>Bacillota</taxon>
        <taxon>Bacilli</taxon>
        <taxon>Lactobacillales</taxon>
        <taxon>Lactobacillaceae</taxon>
        <taxon>Companilactobacillus</taxon>
    </lineage>
</organism>
<dbReference type="RefSeq" id="WP_010019691.1">
    <property type="nucleotide sequence ID" value="NZ_CP162899.1"/>
</dbReference>
<dbReference type="PANTHER" id="PTHR10584:SF166">
    <property type="entry name" value="RIBOKINASE"/>
    <property type="match status" value="1"/>
</dbReference>
<feature type="domain" description="Carbohydrate kinase PfkB" evidence="3">
    <location>
        <begin position="12"/>
        <end position="263"/>
    </location>
</feature>
<name>A0A4R5NC14_9LACO</name>
<evidence type="ECO:0000313" key="4">
    <source>
        <dbReference type="EMBL" id="TDG70592.1"/>
    </source>
</evidence>
<dbReference type="InterPro" id="IPR011611">
    <property type="entry name" value="PfkB_dom"/>
</dbReference>